<dbReference type="InterPro" id="IPR053207">
    <property type="entry name" value="Non-NMDA_GluR_Accessory"/>
</dbReference>
<dbReference type="Gene3D" id="2.60.120.290">
    <property type="entry name" value="Spermadhesin, CUB domain"/>
    <property type="match status" value="5"/>
</dbReference>
<dbReference type="CDD" id="cd00041">
    <property type="entry name" value="CUB"/>
    <property type="match status" value="5"/>
</dbReference>
<feature type="compositionally biased region" description="Polar residues" evidence="3">
    <location>
        <begin position="153"/>
        <end position="166"/>
    </location>
</feature>
<feature type="domain" description="CUB" evidence="5">
    <location>
        <begin position="433"/>
        <end position="553"/>
    </location>
</feature>
<evidence type="ECO:0000259" key="5">
    <source>
        <dbReference type="PROSITE" id="PS01180"/>
    </source>
</evidence>
<dbReference type="PANTHER" id="PTHR47537:SF6">
    <property type="entry name" value="CUB DOMAIN-CONTAINING PROTEIN"/>
    <property type="match status" value="1"/>
</dbReference>
<feature type="domain" description="CUB" evidence="5">
    <location>
        <begin position="290"/>
        <end position="410"/>
    </location>
</feature>
<feature type="domain" description="CUB" evidence="5">
    <location>
        <begin position="568"/>
        <end position="698"/>
    </location>
</feature>
<feature type="region of interest" description="Disordered" evidence="3">
    <location>
        <begin position="1013"/>
        <end position="1032"/>
    </location>
</feature>
<feature type="compositionally biased region" description="Low complexity" evidence="3">
    <location>
        <begin position="852"/>
        <end position="870"/>
    </location>
</feature>
<feature type="region of interest" description="Disordered" evidence="3">
    <location>
        <begin position="1280"/>
        <end position="1312"/>
    </location>
</feature>
<dbReference type="InterPro" id="IPR002172">
    <property type="entry name" value="LDrepeatLR_classA_rpt"/>
</dbReference>
<evidence type="ECO:0000313" key="6">
    <source>
        <dbReference type="EMBL" id="KAH9425725.1"/>
    </source>
</evidence>
<reference evidence="6 7" key="2">
    <citation type="journal article" date="2022" name="Mol. Biol. Evol.">
        <title>Comparative Genomics Reveals Insights into the Divergent Evolution of Astigmatic Mites and Household Pest Adaptations.</title>
        <authorList>
            <person name="Xiong Q."/>
            <person name="Wan A.T."/>
            <person name="Liu X."/>
            <person name="Fung C.S."/>
            <person name="Xiao X."/>
            <person name="Malainual N."/>
            <person name="Hou J."/>
            <person name="Wang L."/>
            <person name="Wang M."/>
            <person name="Yang K.Y."/>
            <person name="Cui Y."/>
            <person name="Leung E.L."/>
            <person name="Nong W."/>
            <person name="Shin S.K."/>
            <person name="Au S.W."/>
            <person name="Jeong K.Y."/>
            <person name="Chew F.T."/>
            <person name="Hui J.H."/>
            <person name="Leung T.F."/>
            <person name="Tungtrongchitr A."/>
            <person name="Zhong N."/>
            <person name="Liu Z."/>
            <person name="Tsui S.K."/>
        </authorList>
    </citation>
    <scope>NUCLEOTIDE SEQUENCE [LARGE SCALE GENOMIC DNA]</scope>
    <source>
        <strain evidence="6">Derp</strain>
    </source>
</reference>
<dbReference type="InterPro" id="IPR000859">
    <property type="entry name" value="CUB_dom"/>
</dbReference>
<evidence type="ECO:0000256" key="3">
    <source>
        <dbReference type="SAM" id="MobiDB-lite"/>
    </source>
</evidence>
<dbReference type="InterPro" id="IPR035914">
    <property type="entry name" value="Sperma_CUB_dom_sf"/>
</dbReference>
<sequence length="1481" mass="165324">MEYGYYMMMMIKTNSIQSMKMKSKSRSSSSLKAKSLMAGFFLFYQVLMMMMVIVVVLCLLSFAYATSSSTTTATSLVDGNQFFLPSHHYDLIQHSTTPFTSSTDCDQVFISKTLNITNGTYNGTFVGPSFKIPMPATTVSSSIISSSSSNNSDQSTAVNPSSDNESNLNRYTRQCIYTFIAGPNERVRVSFTKFSPRSELPECLDEYVDVYAELKNPDSDLLSTPFGGRYCDLVIPHDRISLFQTIVISFYTAKLTDGSILNGSDIFEGTYQFINAAPYVAGTPMPNEICSYTIHSEARREGEFMTPTYPGVYPKNITCYYLFKGVKGQRVKLEFMDFDLFYGGPHCPYDYVKIFDGETTRSPLINIYCGQQRQLFVFSSGINLLVQFTTLKRISSVNQNRGFSGYYEFSEKFVNLGFILNNENSEHIRGTECDQKIFSRKESNGTIYAPNYPFLYHSNIMCKYFLYGLQDAQNLERINFHFEMLQIPTKDVNECTDAYVRLYTQLQAMDEFDYVFCGETIPPPVVSDGPLLLVVFNSGSTQGQGFKAHYWFETDYKIMGTQASPGQCHFSYVSSGSKSGEFNSPRHPSNYPSNTYCIFEFFGEPDEQVKVVFNQFKFSDAEVASLSIPGYNEKCTHDWLEVYSVDSGTGREQFYGRYCGFTAPGPILTETGVSQIKVIMNTDENEVSSGFSATYKFDRASDRVQDCGGNFTNLENGIIQTPNYPNNYPAAMQVCNWFITVRPGSKVLLYFDEFSVEGDPPSRGCPGAIVRVWPNLNQKPIELCGEKLNRRDKQYISENNVIRITFLTAQKAVGALGFSAIWTEIDMPSDNNNDVRIKNVTTYGPCTPTTNQQQQHQELQQLTSPSPLSSSSSLEISVNALPYQCQKHGYCISGKLHCNGIQNCGFDDDSDENDCIHEVKINIVELVGGMTGMLMFIFFAVGIICLTIILIINWYRRSSGDEKNVSHIIDKTCQHYFAHPTTPDYSTYYQSDMTATMGIGTPHRLIDVMTVSSSSTTPGATGTGTGGGVASHHQTMKNVRWPSVSNSADSGHVTTAVTGEQSDTMFMDTINTTNTTTNEPLGASNSPPIPPPPPPPINRSLLNLRQSSLINCKQYGDNTISNPTSNTHCGTFKSDANPTGHHHAHYQSSTLARSNFASSTNSSNNNRSSMAMTINRSLSRQTDSRTSTFKSIANNAPYTPYCTLPNDCNSKLSAQQQQHCPSQSPITNNNNHLISSLHHHHHHHHNTSSGNAHQIESILPPMDSMDSGCGAGQLLSRATRTTIDDDDVDDDVMNDNDHDANDNGIDGDDDTMNNNMMLLMDVDNSSLLGNKQSEDTIGNDDYLLMTDHEERALLRSLNNHNKSDTLTTNGEESDSIQLDHSLHETTQPSMVSSLRKYQISRLQNTGKIISTSSSESKQPQQQQSSSSTWHHHQSDVFATPNTNYLHHHHQQHEQHGHHPHQHHQNPPPPHHHHHSSLIVDD</sequence>
<dbReference type="EMBL" id="NJHN03000017">
    <property type="protein sequence ID" value="KAH9425725.1"/>
    <property type="molecule type" value="Genomic_DNA"/>
</dbReference>
<reference evidence="6 7" key="1">
    <citation type="journal article" date="2018" name="J. Allergy Clin. Immunol.">
        <title>High-quality assembly of Dermatophagoides pteronyssinus genome and transcriptome reveals a wide range of novel allergens.</title>
        <authorList>
            <person name="Liu X.Y."/>
            <person name="Yang K.Y."/>
            <person name="Wang M.Q."/>
            <person name="Kwok J.S."/>
            <person name="Zeng X."/>
            <person name="Yang Z."/>
            <person name="Xiao X.J."/>
            <person name="Lau C.P."/>
            <person name="Li Y."/>
            <person name="Huang Z.M."/>
            <person name="Ba J.G."/>
            <person name="Yim A.K."/>
            <person name="Ouyang C.Y."/>
            <person name="Ngai S.M."/>
            <person name="Chan T.F."/>
            <person name="Leung E.L."/>
            <person name="Liu L."/>
            <person name="Liu Z.G."/>
            <person name="Tsui S.K."/>
        </authorList>
    </citation>
    <scope>NUCLEOTIDE SEQUENCE [LARGE SCALE GENOMIC DNA]</scope>
    <source>
        <strain evidence="6">Derp</strain>
    </source>
</reference>
<keyword evidence="7" id="KW-1185">Reference proteome</keyword>
<keyword evidence="4" id="KW-0472">Membrane</keyword>
<feature type="compositionally biased region" description="Acidic residues" evidence="3">
    <location>
        <begin position="1284"/>
        <end position="1294"/>
    </location>
</feature>
<name>A0ABQ8JTI1_DERPT</name>
<comment type="caution">
    <text evidence="6">The sequence shown here is derived from an EMBL/GenBank/DDBJ whole genome shotgun (WGS) entry which is preliminary data.</text>
</comment>
<evidence type="ECO:0000256" key="4">
    <source>
        <dbReference type="SAM" id="Phobius"/>
    </source>
</evidence>
<keyword evidence="4" id="KW-0812">Transmembrane</keyword>
<organism evidence="6 7">
    <name type="scientific">Dermatophagoides pteronyssinus</name>
    <name type="common">European house dust mite</name>
    <dbReference type="NCBI Taxonomy" id="6956"/>
    <lineage>
        <taxon>Eukaryota</taxon>
        <taxon>Metazoa</taxon>
        <taxon>Ecdysozoa</taxon>
        <taxon>Arthropoda</taxon>
        <taxon>Chelicerata</taxon>
        <taxon>Arachnida</taxon>
        <taxon>Acari</taxon>
        <taxon>Acariformes</taxon>
        <taxon>Sarcoptiformes</taxon>
        <taxon>Astigmata</taxon>
        <taxon>Psoroptidia</taxon>
        <taxon>Analgoidea</taxon>
        <taxon>Pyroglyphidae</taxon>
        <taxon>Dermatophagoidinae</taxon>
        <taxon>Dermatophagoides</taxon>
    </lineage>
</organism>
<proteinExistence type="predicted"/>
<evidence type="ECO:0000256" key="2">
    <source>
        <dbReference type="PROSITE-ProRule" id="PRU00059"/>
    </source>
</evidence>
<dbReference type="CDD" id="cd00112">
    <property type="entry name" value="LDLa"/>
    <property type="match status" value="1"/>
</dbReference>
<feature type="domain" description="CUB" evidence="5">
    <location>
        <begin position="707"/>
        <end position="825"/>
    </location>
</feature>
<dbReference type="SUPFAM" id="SSF49854">
    <property type="entry name" value="Spermadhesin, CUB domain"/>
    <property type="match status" value="5"/>
</dbReference>
<protein>
    <submittedName>
        <fullName evidence="6">Domain first found in C1r, C1s, uEGF, and bone morphogenetic protein</fullName>
    </submittedName>
</protein>
<evidence type="ECO:0000313" key="7">
    <source>
        <dbReference type="Proteomes" id="UP000887458"/>
    </source>
</evidence>
<dbReference type="SMART" id="SM00042">
    <property type="entry name" value="CUB"/>
    <property type="match status" value="4"/>
</dbReference>
<feature type="region of interest" description="Disordered" evidence="3">
    <location>
        <begin position="1410"/>
        <end position="1432"/>
    </location>
</feature>
<feature type="transmembrane region" description="Helical" evidence="4">
    <location>
        <begin position="933"/>
        <end position="955"/>
    </location>
</feature>
<feature type="compositionally biased region" description="Low complexity" evidence="3">
    <location>
        <begin position="1410"/>
        <end position="1428"/>
    </location>
</feature>
<dbReference type="Proteomes" id="UP000887458">
    <property type="component" value="Unassembled WGS sequence"/>
</dbReference>
<feature type="region of interest" description="Disordered" evidence="3">
    <location>
        <begin position="1447"/>
        <end position="1481"/>
    </location>
</feature>
<dbReference type="Pfam" id="PF00431">
    <property type="entry name" value="CUB"/>
    <property type="match status" value="4"/>
</dbReference>
<feature type="compositionally biased region" description="Basic residues" evidence="3">
    <location>
        <begin position="1457"/>
        <end position="1475"/>
    </location>
</feature>
<feature type="region of interest" description="Disordered" evidence="3">
    <location>
        <begin position="143"/>
        <end position="166"/>
    </location>
</feature>
<keyword evidence="1" id="KW-1015">Disulfide bond</keyword>
<evidence type="ECO:0000256" key="1">
    <source>
        <dbReference type="ARBA" id="ARBA00023157"/>
    </source>
</evidence>
<dbReference type="PANTHER" id="PTHR47537">
    <property type="entry name" value="CUBILIN"/>
    <property type="match status" value="1"/>
</dbReference>
<gene>
    <name evidence="6" type="primary">eat-18</name>
    <name evidence="6" type="ORF">DERP_004943</name>
</gene>
<feature type="compositionally biased region" description="Low complexity" evidence="3">
    <location>
        <begin position="143"/>
        <end position="152"/>
    </location>
</feature>
<feature type="domain" description="CUB" evidence="5">
    <location>
        <begin position="140"/>
        <end position="274"/>
    </location>
</feature>
<comment type="caution">
    <text evidence="2">Lacks conserved residue(s) required for the propagation of feature annotation.</text>
</comment>
<dbReference type="PROSITE" id="PS01180">
    <property type="entry name" value="CUB"/>
    <property type="match status" value="5"/>
</dbReference>
<accession>A0ABQ8JTI1</accession>
<feature type="region of interest" description="Disordered" evidence="3">
    <location>
        <begin position="848"/>
        <end position="870"/>
    </location>
</feature>
<keyword evidence="4" id="KW-1133">Transmembrane helix</keyword>